<comment type="caution">
    <text evidence="1">The sequence shown here is derived from an EMBL/GenBank/DDBJ whole genome shotgun (WGS) entry which is preliminary data.</text>
</comment>
<reference evidence="1" key="1">
    <citation type="journal article" date="2015" name="Nature">
        <title>Complex archaea that bridge the gap between prokaryotes and eukaryotes.</title>
        <authorList>
            <person name="Spang A."/>
            <person name="Saw J.H."/>
            <person name="Jorgensen S.L."/>
            <person name="Zaremba-Niedzwiedzka K."/>
            <person name="Martijn J."/>
            <person name="Lind A.E."/>
            <person name="van Eijk R."/>
            <person name="Schleper C."/>
            <person name="Guy L."/>
            <person name="Ettema T.J."/>
        </authorList>
    </citation>
    <scope>NUCLEOTIDE SEQUENCE</scope>
</reference>
<dbReference type="EMBL" id="LAZR01011586">
    <property type="protein sequence ID" value="KKM60912.1"/>
    <property type="molecule type" value="Genomic_DNA"/>
</dbReference>
<gene>
    <name evidence="1" type="ORF">LCGC14_1536980</name>
</gene>
<name>A0A0F9LV09_9ZZZZ</name>
<accession>A0A0F9LV09</accession>
<organism evidence="1">
    <name type="scientific">marine sediment metagenome</name>
    <dbReference type="NCBI Taxonomy" id="412755"/>
    <lineage>
        <taxon>unclassified sequences</taxon>
        <taxon>metagenomes</taxon>
        <taxon>ecological metagenomes</taxon>
    </lineage>
</organism>
<evidence type="ECO:0000313" key="1">
    <source>
        <dbReference type="EMBL" id="KKM60912.1"/>
    </source>
</evidence>
<protein>
    <submittedName>
        <fullName evidence="1">Uncharacterized protein</fullName>
    </submittedName>
</protein>
<sequence>MGPYTGNPTIRTGGHRLRIIRTWGAPHAPTGEGGRYMTEDGRVWRDDLNAHGRALATGESLGTLG</sequence>
<dbReference type="AlphaFoldDB" id="A0A0F9LV09"/>
<proteinExistence type="predicted"/>